<dbReference type="Proteomes" id="UP000285109">
    <property type="component" value="Unassembled WGS sequence"/>
</dbReference>
<comment type="caution">
    <text evidence="1">The sequence shown here is derived from an EMBL/GenBank/DDBJ whole genome shotgun (WGS) entry which is preliminary data.</text>
</comment>
<evidence type="ECO:0000313" key="1">
    <source>
        <dbReference type="EMBL" id="RGK50354.1"/>
    </source>
</evidence>
<name>A0A3E4MLI3_9BACT</name>
<dbReference type="EMBL" id="QRHQ01000037">
    <property type="protein sequence ID" value="RHF87046.1"/>
    <property type="molecule type" value="Genomic_DNA"/>
</dbReference>
<organism evidence="1 6">
    <name type="scientific">Phocaeicola plebeius</name>
    <dbReference type="NCBI Taxonomy" id="310297"/>
    <lineage>
        <taxon>Bacteria</taxon>
        <taxon>Pseudomonadati</taxon>
        <taxon>Bacteroidota</taxon>
        <taxon>Bacteroidia</taxon>
        <taxon>Bacteroidales</taxon>
        <taxon>Bacteroidaceae</taxon>
        <taxon>Phocaeicola</taxon>
    </lineage>
</organism>
<dbReference type="EMBL" id="QSTF01000048">
    <property type="protein sequence ID" value="RGM35852.1"/>
    <property type="molecule type" value="Genomic_DNA"/>
</dbReference>
<evidence type="ECO:0000313" key="7">
    <source>
        <dbReference type="Proteomes" id="UP000283485"/>
    </source>
</evidence>
<dbReference type="Proteomes" id="UP000260780">
    <property type="component" value="Unassembled WGS sequence"/>
</dbReference>
<evidence type="ECO:0000313" key="2">
    <source>
        <dbReference type="EMBL" id="RGM35852.1"/>
    </source>
</evidence>
<evidence type="ECO:0000313" key="3">
    <source>
        <dbReference type="EMBL" id="RHF87046.1"/>
    </source>
</evidence>
<proteinExistence type="predicted"/>
<protein>
    <submittedName>
        <fullName evidence="1">Uncharacterized protein</fullName>
    </submittedName>
</protein>
<dbReference type="EMBL" id="QSQT01000052">
    <property type="protein sequence ID" value="RGK50354.1"/>
    <property type="molecule type" value="Genomic_DNA"/>
</dbReference>
<accession>A0A3E4MLI3</accession>
<sequence length="187" mass="21599">MYNPKYIVNGQMWQYRGPKGPAIHTFFTADGTAIGMFQGSRGVRPDLDFKVKILLPNPESVPYLLPHDEWVVDLLIKAQHYKGEIIGLLNFYLHFYENCHPFNSVEERAAYAPTTIRHIEELYSNVKVDGTMSIGGIALILELFCLCEKQNPDAHQFCLTLLWTKECIEGTRDLRNLLNIVIRHREY</sequence>
<dbReference type="RefSeq" id="WP_117674152.1">
    <property type="nucleotide sequence ID" value="NZ_CABOGR010000052.1"/>
</dbReference>
<keyword evidence="6" id="KW-1185">Reference proteome</keyword>
<evidence type="ECO:0000313" key="5">
    <source>
        <dbReference type="Proteomes" id="UP000260780"/>
    </source>
</evidence>
<dbReference type="EMBL" id="QRQK01000057">
    <property type="protein sequence ID" value="RHM91440.1"/>
    <property type="molecule type" value="Genomic_DNA"/>
</dbReference>
<evidence type="ECO:0000313" key="4">
    <source>
        <dbReference type="EMBL" id="RHM91440.1"/>
    </source>
</evidence>
<dbReference type="Proteomes" id="UP000260862">
    <property type="component" value="Unassembled WGS sequence"/>
</dbReference>
<evidence type="ECO:0000313" key="6">
    <source>
        <dbReference type="Proteomes" id="UP000260862"/>
    </source>
</evidence>
<gene>
    <name evidence="3" type="ORF">DW653_14130</name>
    <name evidence="4" type="ORF">DWZ34_17110</name>
    <name evidence="2" type="ORF">DXC17_14145</name>
    <name evidence="1" type="ORF">DXD04_16120</name>
</gene>
<reference evidence="5 6" key="1">
    <citation type="submission" date="2018-08" db="EMBL/GenBank/DDBJ databases">
        <title>A genome reference for cultivated species of the human gut microbiota.</title>
        <authorList>
            <person name="Zou Y."/>
            <person name="Xue W."/>
            <person name="Luo G."/>
        </authorList>
    </citation>
    <scope>NUCLEOTIDE SEQUENCE [LARGE SCALE GENOMIC DNA]</scope>
    <source>
        <strain evidence="4 8">AF31-28B-AC</strain>
        <strain evidence="3 7">AM23-23</strain>
        <strain evidence="2 5">OM08-14</strain>
        <strain evidence="1 6">TF10-3AC</strain>
    </source>
</reference>
<dbReference type="AlphaFoldDB" id="A0A3E4MLI3"/>
<dbReference type="Proteomes" id="UP000283485">
    <property type="component" value="Unassembled WGS sequence"/>
</dbReference>
<evidence type="ECO:0000313" key="8">
    <source>
        <dbReference type="Proteomes" id="UP000285109"/>
    </source>
</evidence>